<dbReference type="GeneID" id="104720705"/>
<feature type="compositionally biased region" description="Pro residues" evidence="1">
    <location>
        <begin position="145"/>
        <end position="154"/>
    </location>
</feature>
<evidence type="ECO:0000256" key="1">
    <source>
        <dbReference type="SAM" id="MobiDB-lite"/>
    </source>
</evidence>
<accession>A0ABM0U6X7</accession>
<reference evidence="2" key="1">
    <citation type="journal article" date="2014" name="Nat. Commun.">
        <title>The emerging biofuel crop Camelina sativa retains a highly undifferentiated hexaploid genome structure.</title>
        <authorList>
            <person name="Kagale S."/>
            <person name="Koh C."/>
            <person name="Nixon J."/>
            <person name="Bollina V."/>
            <person name="Clarke W.E."/>
            <person name="Tuteja R."/>
            <person name="Spillane C."/>
            <person name="Robinson S.J."/>
            <person name="Links M.G."/>
            <person name="Clarke C."/>
            <person name="Higgins E.E."/>
            <person name="Huebert T."/>
            <person name="Sharpe A.G."/>
            <person name="Parkin I.A."/>
        </authorList>
    </citation>
    <scope>NUCLEOTIDE SEQUENCE [LARGE SCALE GENOMIC DNA]</scope>
    <source>
        <strain evidence="2">cv. DH55</strain>
    </source>
</reference>
<keyword evidence="2" id="KW-1185">Reference proteome</keyword>
<proteinExistence type="predicted"/>
<feature type="compositionally biased region" description="Basic and acidic residues" evidence="1">
    <location>
        <begin position="50"/>
        <end position="60"/>
    </location>
</feature>
<sequence>MEIKVKPKAVESTTMMATKEEDEIKKKMKDCVVIGQEADEEVSKGQGETRQVDSKLETDKNFSSQKTKKEEENKKEENNNYISNMKHKKTSSHVWDCGSTLYDSFELNSFKRQLDSAISTSSARTMSMSRLPDRRLPPLSSLSPENPPRLPPLPTTSSSSSSGGKKHSNKISRSLQRFLKKLRDRFVLKLKNM</sequence>
<gene>
    <name evidence="3" type="primary">LOC104720705</name>
</gene>
<protein>
    <submittedName>
        <fullName evidence="3">Uncharacterized protein LOC104720705</fullName>
    </submittedName>
</protein>
<feature type="compositionally biased region" description="Low complexity" evidence="1">
    <location>
        <begin position="116"/>
        <end position="130"/>
    </location>
</feature>
<name>A0ABM0U6X7_CAMSA</name>
<organism evidence="2 3">
    <name type="scientific">Camelina sativa</name>
    <name type="common">False flax</name>
    <name type="synonym">Myagrum sativum</name>
    <dbReference type="NCBI Taxonomy" id="90675"/>
    <lineage>
        <taxon>Eukaryota</taxon>
        <taxon>Viridiplantae</taxon>
        <taxon>Streptophyta</taxon>
        <taxon>Embryophyta</taxon>
        <taxon>Tracheophyta</taxon>
        <taxon>Spermatophyta</taxon>
        <taxon>Magnoliopsida</taxon>
        <taxon>eudicotyledons</taxon>
        <taxon>Gunneridae</taxon>
        <taxon>Pentapetalae</taxon>
        <taxon>rosids</taxon>
        <taxon>malvids</taxon>
        <taxon>Brassicales</taxon>
        <taxon>Brassicaceae</taxon>
        <taxon>Camelineae</taxon>
        <taxon>Camelina</taxon>
    </lineage>
</organism>
<reference evidence="3" key="2">
    <citation type="submission" date="2025-08" db="UniProtKB">
        <authorList>
            <consortium name="RefSeq"/>
        </authorList>
    </citation>
    <scope>IDENTIFICATION</scope>
    <source>
        <tissue evidence="3">Leaf</tissue>
    </source>
</reference>
<evidence type="ECO:0000313" key="2">
    <source>
        <dbReference type="Proteomes" id="UP000694864"/>
    </source>
</evidence>
<feature type="region of interest" description="Disordered" evidence="1">
    <location>
        <begin position="38"/>
        <end position="93"/>
    </location>
</feature>
<dbReference type="PANTHER" id="PTHR33978">
    <property type="entry name" value="SERINE/THREONINE-KINASE"/>
    <property type="match status" value="1"/>
</dbReference>
<dbReference type="PANTHER" id="PTHR33978:SF15">
    <property type="entry name" value="(RAPE) HYPOTHETICAL PROTEIN"/>
    <property type="match status" value="1"/>
</dbReference>
<evidence type="ECO:0000313" key="3">
    <source>
        <dbReference type="RefSeq" id="XP_010436884.1"/>
    </source>
</evidence>
<feature type="compositionally biased region" description="Basic and acidic residues" evidence="1">
    <location>
        <begin position="67"/>
        <end position="78"/>
    </location>
</feature>
<feature type="region of interest" description="Disordered" evidence="1">
    <location>
        <begin position="116"/>
        <end position="174"/>
    </location>
</feature>
<dbReference type="Proteomes" id="UP000694864">
    <property type="component" value="Chromosome 10"/>
</dbReference>
<dbReference type="RefSeq" id="XP_010436884.1">
    <property type="nucleotide sequence ID" value="XM_010438582.2"/>
</dbReference>